<feature type="transmembrane region" description="Helical" evidence="1">
    <location>
        <begin position="176"/>
        <end position="194"/>
    </location>
</feature>
<dbReference type="InterPro" id="IPR011990">
    <property type="entry name" value="TPR-like_helical_dom_sf"/>
</dbReference>
<keyword evidence="1" id="KW-0472">Membrane</keyword>
<feature type="transmembrane region" description="Helical" evidence="1">
    <location>
        <begin position="382"/>
        <end position="401"/>
    </location>
</feature>
<dbReference type="Gene3D" id="1.25.40.10">
    <property type="entry name" value="Tetratricopeptide repeat domain"/>
    <property type="match status" value="1"/>
</dbReference>
<feature type="transmembrane region" description="Helical" evidence="1">
    <location>
        <begin position="122"/>
        <end position="145"/>
    </location>
</feature>
<dbReference type="KEGG" id="cjap:GWK36_10555"/>
<feature type="transmembrane region" description="Helical" evidence="1">
    <location>
        <begin position="225"/>
        <end position="243"/>
    </location>
</feature>
<feature type="transmembrane region" description="Helical" evidence="1">
    <location>
        <begin position="151"/>
        <end position="169"/>
    </location>
</feature>
<dbReference type="RefSeq" id="WP_166271103.1">
    <property type="nucleotide sequence ID" value="NZ_CP048029.1"/>
</dbReference>
<organism evidence="2 3">
    <name type="scientific">Caldichromatium japonicum</name>
    <dbReference type="NCBI Taxonomy" id="2699430"/>
    <lineage>
        <taxon>Bacteria</taxon>
        <taxon>Pseudomonadati</taxon>
        <taxon>Pseudomonadota</taxon>
        <taxon>Gammaproteobacteria</taxon>
        <taxon>Chromatiales</taxon>
        <taxon>Chromatiaceae</taxon>
        <taxon>Caldichromatium</taxon>
    </lineage>
</organism>
<keyword evidence="3" id="KW-1185">Reference proteome</keyword>
<evidence type="ECO:0000313" key="2">
    <source>
        <dbReference type="EMBL" id="QIK38345.1"/>
    </source>
</evidence>
<name>A0A6G7VEN1_9GAMM</name>
<dbReference type="SUPFAM" id="SSF48452">
    <property type="entry name" value="TPR-like"/>
    <property type="match status" value="1"/>
</dbReference>
<keyword evidence="1" id="KW-1133">Transmembrane helix</keyword>
<dbReference type="Proteomes" id="UP000502699">
    <property type="component" value="Chromosome"/>
</dbReference>
<evidence type="ECO:0000256" key="1">
    <source>
        <dbReference type="SAM" id="Phobius"/>
    </source>
</evidence>
<proteinExistence type="predicted"/>
<feature type="transmembrane region" description="Helical" evidence="1">
    <location>
        <begin position="263"/>
        <end position="279"/>
    </location>
</feature>
<protein>
    <submittedName>
        <fullName evidence="2">Tetratricopeptide repeat protein</fullName>
    </submittedName>
</protein>
<dbReference type="AlphaFoldDB" id="A0A6G7VEN1"/>
<dbReference type="EMBL" id="CP048029">
    <property type="protein sequence ID" value="QIK38345.1"/>
    <property type="molecule type" value="Genomic_DNA"/>
</dbReference>
<accession>A0A6G7VEN1</accession>
<gene>
    <name evidence="2" type="ORF">GWK36_10555</name>
</gene>
<keyword evidence="1" id="KW-0812">Transmembrane</keyword>
<feature type="transmembrane region" description="Helical" evidence="1">
    <location>
        <begin position="88"/>
        <end position="110"/>
    </location>
</feature>
<feature type="transmembrane region" description="Helical" evidence="1">
    <location>
        <begin position="328"/>
        <end position="346"/>
    </location>
</feature>
<feature type="transmembrane region" description="Helical" evidence="1">
    <location>
        <begin position="358"/>
        <end position="376"/>
    </location>
</feature>
<feature type="transmembrane region" description="Helical" evidence="1">
    <location>
        <begin position="300"/>
        <end position="322"/>
    </location>
</feature>
<sequence>MRAPSPISLVLTSLVAASLTLLAYWPGTQGALYYDDYASLKDLSKTQRWVDALGFILSGETGPLGRPIALASFVPQAAAWPDNTQDLLAVNVFIHVLNAVLLGQLVYMVMRLRQAEGLRAGWIALGAAWLWSLMPLLASTSLILIQRMTTLSATFSLLGLVGFVAAYPLRAQRPRLAFLIQYGALAIFTLLGVFTKENAALTPLYALLIDSLLLNRLTYPKPWQYLSRAILLAALALIIWYLSPLHLDWWGINEDRGWSSWQRLQYQAVLLWEYVRLLLSPLPTAFGPFHDVRTLSDYSFAQSILAACAWCLAIGAGAWLLVRQRNPWLLFAILWFLTGHLLESTVINLELMFEHRNYLAAFGIAWALAVAAAHAPGRLSRIAPVLFLAFVCINGLSLFAMTRLWGNPEAAAETWAARYPSSPRAAMHAASILTAARGPLSDQVDRLELANDIQRAIVILDRTAHYCPDCADVRLNALLLTCYLADRTDIKRRLDDLMRLMQQTGRINVSVADAFFILDNLVSTGQCPTLSQDDLLRLIDSIDQRSTPISAPWLARILFVGARIHYENQRYEQASLLLDKAERAQPLAQPILEYQVDLYKMLGRPDEALAAIERRRRLDPQKTGMTDQWLDELERSVKNP</sequence>
<reference evidence="3" key="1">
    <citation type="submission" date="2020-01" db="EMBL/GenBank/DDBJ databases">
        <title>Caldichromatium gen. nov., sp. nov., a thermophilic purple sulfur bacterium member of the family Chromatiaceae isolated from Nakabusa hot spring, Japan.</title>
        <authorList>
            <person name="Saini M.K."/>
            <person name="Hanada S."/>
            <person name="Tank M."/>
        </authorList>
    </citation>
    <scope>NUCLEOTIDE SEQUENCE [LARGE SCALE GENOMIC DNA]</scope>
    <source>
        <strain evidence="3">No.7</strain>
    </source>
</reference>
<evidence type="ECO:0000313" key="3">
    <source>
        <dbReference type="Proteomes" id="UP000502699"/>
    </source>
</evidence>